<dbReference type="InterPro" id="IPR002401">
    <property type="entry name" value="Cyt_P450_E_grp-I"/>
</dbReference>
<dbReference type="InterPro" id="IPR036396">
    <property type="entry name" value="Cyt_P450_sf"/>
</dbReference>
<dbReference type="InterPro" id="IPR017972">
    <property type="entry name" value="Cyt_P450_CS"/>
</dbReference>
<evidence type="ECO:0000256" key="4">
    <source>
        <dbReference type="ARBA" id="ARBA00023004"/>
    </source>
</evidence>
<dbReference type="GO" id="GO:0005506">
    <property type="term" value="F:iron ion binding"/>
    <property type="evidence" value="ECO:0007669"/>
    <property type="project" value="InterPro"/>
</dbReference>
<evidence type="ECO:0000256" key="5">
    <source>
        <dbReference type="PIRSR" id="PIRSR602401-1"/>
    </source>
</evidence>
<dbReference type="HOGENOM" id="CLU_001570_2_0_1"/>
<dbReference type="AlphaFoldDB" id="K2REM3"/>
<feature type="binding site" description="axial binding residue" evidence="5">
    <location>
        <position position="310"/>
    </location>
    <ligand>
        <name>heme</name>
        <dbReference type="ChEBI" id="CHEBI:30413"/>
    </ligand>
    <ligandPart>
        <name>Fe</name>
        <dbReference type="ChEBI" id="CHEBI:18248"/>
    </ligandPart>
</feature>
<dbReference type="VEuPathDB" id="FungiDB:MPH_11528"/>
<evidence type="ECO:0000256" key="6">
    <source>
        <dbReference type="RuleBase" id="RU000461"/>
    </source>
</evidence>
<comment type="caution">
    <text evidence="7">The sequence shown here is derived from an EMBL/GenBank/DDBJ whole genome shotgun (WGS) entry which is preliminary data.</text>
</comment>
<accession>K2REM3</accession>
<dbReference type="InParanoid" id="K2REM3"/>
<dbReference type="InterPro" id="IPR050364">
    <property type="entry name" value="Cytochrome_P450_fung"/>
</dbReference>
<dbReference type="GO" id="GO:0020037">
    <property type="term" value="F:heme binding"/>
    <property type="evidence" value="ECO:0007669"/>
    <property type="project" value="InterPro"/>
</dbReference>
<keyword evidence="5 6" id="KW-0349">Heme</keyword>
<dbReference type="Gene3D" id="1.10.630.10">
    <property type="entry name" value="Cytochrome P450"/>
    <property type="match status" value="1"/>
</dbReference>
<proteinExistence type="inferred from homology"/>
<evidence type="ECO:0000313" key="8">
    <source>
        <dbReference type="Proteomes" id="UP000007129"/>
    </source>
</evidence>
<dbReference type="eggNOG" id="KOG0156">
    <property type="taxonomic scope" value="Eukaryota"/>
</dbReference>
<keyword evidence="2 5" id="KW-0479">Metal-binding</keyword>
<dbReference type="CDD" id="cd11065">
    <property type="entry name" value="CYP64-like"/>
    <property type="match status" value="1"/>
</dbReference>
<evidence type="ECO:0000256" key="2">
    <source>
        <dbReference type="ARBA" id="ARBA00022723"/>
    </source>
</evidence>
<dbReference type="InterPro" id="IPR001128">
    <property type="entry name" value="Cyt_P450"/>
</dbReference>
<comment type="cofactor">
    <cofactor evidence="5">
        <name>heme</name>
        <dbReference type="ChEBI" id="CHEBI:30413"/>
    </cofactor>
</comment>
<organism evidence="7 8">
    <name type="scientific">Macrophomina phaseolina (strain MS6)</name>
    <name type="common">Charcoal rot fungus</name>
    <dbReference type="NCBI Taxonomy" id="1126212"/>
    <lineage>
        <taxon>Eukaryota</taxon>
        <taxon>Fungi</taxon>
        <taxon>Dikarya</taxon>
        <taxon>Ascomycota</taxon>
        <taxon>Pezizomycotina</taxon>
        <taxon>Dothideomycetes</taxon>
        <taxon>Dothideomycetes incertae sedis</taxon>
        <taxon>Botryosphaeriales</taxon>
        <taxon>Botryosphaeriaceae</taxon>
        <taxon>Macrophomina</taxon>
    </lineage>
</organism>
<dbReference type="PROSITE" id="PS00086">
    <property type="entry name" value="CYTOCHROME_P450"/>
    <property type="match status" value="1"/>
</dbReference>
<dbReference type="OrthoDB" id="1470350at2759"/>
<dbReference type="GO" id="GO:0004497">
    <property type="term" value="F:monooxygenase activity"/>
    <property type="evidence" value="ECO:0007669"/>
    <property type="project" value="UniProtKB-KW"/>
</dbReference>
<gene>
    <name evidence="7" type="ORF">MPH_11528</name>
</gene>
<dbReference type="STRING" id="1126212.K2REM3"/>
<reference evidence="7 8" key="1">
    <citation type="journal article" date="2012" name="BMC Genomics">
        <title>Tools to kill: Genome of one of the most destructive plant pathogenic fungi Macrophomina phaseolina.</title>
        <authorList>
            <person name="Islam M.S."/>
            <person name="Haque M.S."/>
            <person name="Islam M.M."/>
            <person name="Emdad E.M."/>
            <person name="Halim A."/>
            <person name="Hossen Q.M.M."/>
            <person name="Hossain M.Z."/>
            <person name="Ahmed B."/>
            <person name="Rahim S."/>
            <person name="Rahman M.S."/>
            <person name="Alam M.M."/>
            <person name="Hou S."/>
            <person name="Wan X."/>
            <person name="Saito J.A."/>
            <person name="Alam M."/>
        </authorList>
    </citation>
    <scope>NUCLEOTIDE SEQUENCE [LARGE SCALE GENOMIC DNA]</scope>
    <source>
        <strain evidence="7 8">MS6</strain>
    </source>
</reference>
<dbReference type="Pfam" id="PF00067">
    <property type="entry name" value="p450"/>
    <property type="match status" value="1"/>
</dbReference>
<dbReference type="PANTHER" id="PTHR46300:SF8">
    <property type="entry name" value="CYTOCHROME P450 2E1"/>
    <property type="match status" value="1"/>
</dbReference>
<dbReference type="EMBL" id="AHHD01000484">
    <property type="protein sequence ID" value="EKG11367.1"/>
    <property type="molecule type" value="Genomic_DNA"/>
</dbReference>
<name>K2REM3_MACPH</name>
<keyword evidence="3 6" id="KW-0560">Oxidoreductase</keyword>
<evidence type="ECO:0000256" key="1">
    <source>
        <dbReference type="ARBA" id="ARBA00010617"/>
    </source>
</evidence>
<comment type="similarity">
    <text evidence="1 6">Belongs to the cytochrome P450 family.</text>
</comment>
<dbReference type="SUPFAM" id="SSF48264">
    <property type="entry name" value="Cytochrome P450"/>
    <property type="match status" value="1"/>
</dbReference>
<dbReference type="PANTHER" id="PTHR46300">
    <property type="entry name" value="P450, PUTATIVE (EUROFUNG)-RELATED-RELATED"/>
    <property type="match status" value="1"/>
</dbReference>
<dbReference type="GO" id="GO:0016705">
    <property type="term" value="F:oxidoreductase activity, acting on paired donors, with incorporation or reduction of molecular oxygen"/>
    <property type="evidence" value="ECO:0007669"/>
    <property type="project" value="InterPro"/>
</dbReference>
<evidence type="ECO:0000256" key="3">
    <source>
        <dbReference type="ARBA" id="ARBA00023002"/>
    </source>
</evidence>
<evidence type="ECO:0000313" key="7">
    <source>
        <dbReference type="EMBL" id="EKG11367.1"/>
    </source>
</evidence>
<keyword evidence="6" id="KW-0503">Monooxygenase</keyword>
<dbReference type="PRINTS" id="PR00463">
    <property type="entry name" value="EP450I"/>
</dbReference>
<sequence length="348" mass="39756">MHKLTVPSAADSYQTVQDYESRKLLVHLLDKPQEYDKALESHAAGVVFRIGFGRWVETGEEPEVKRIFQVNHNLERVASPGAYLVDSFPSLMVLPEIIASFKEEGRRLHEEELSLFRKLQDDVKRDMKNGSATRSFTRTFIENRDDYQLFDGEGAYVIGTLFEAGSGTTAAAMMSFCLAMCHCPEWQKRMQDEIDTRVGDRMPGLDDMPNLPTVRAVIKEVLRWRPVTAGGFPHQLTKDDEYNGYFFKKGTIFHPNQWAIHRDPDLYPDPDGFRPDRWLDPAFPTTFKEPLTKYPNLHNFTCFGFGRRICPGQHIAERSLHILTARIAWACTMSKKQDAAGNVLPLAL</sequence>
<dbReference type="Proteomes" id="UP000007129">
    <property type="component" value="Unassembled WGS sequence"/>
</dbReference>
<dbReference type="PRINTS" id="PR00385">
    <property type="entry name" value="P450"/>
</dbReference>
<keyword evidence="4 5" id="KW-0408">Iron</keyword>
<protein>
    <submittedName>
        <fullName evidence="7">Cytochrome P450</fullName>
    </submittedName>
</protein>